<dbReference type="PROSITE" id="PS51644">
    <property type="entry name" value="HTH_OST"/>
    <property type="match status" value="1"/>
</dbReference>
<feature type="domain" description="HTH OST-type" evidence="2">
    <location>
        <begin position="84"/>
        <end position="157"/>
    </location>
</feature>
<protein>
    <recommendedName>
        <fullName evidence="2">HTH OST-type domain-containing protein</fullName>
    </recommendedName>
</protein>
<evidence type="ECO:0000313" key="3">
    <source>
        <dbReference type="EMBL" id="KAJ7340351.1"/>
    </source>
</evidence>
<keyword evidence="4" id="KW-1185">Reference proteome</keyword>
<name>A0A9W9YGM0_9CNID</name>
<comment type="caution">
    <text evidence="3">The sequence shown here is derived from an EMBL/GenBank/DDBJ whole genome shotgun (WGS) entry which is preliminary data.</text>
</comment>
<gene>
    <name evidence="3" type="ORF">OS493_003094</name>
</gene>
<sequence>MAAICLKHEHLVEVFSCHVVHVLTEQSDNSRSIHVSKFVAAYEKLYSHKLREQNFGFASLDELLCAVAPVVKVNSKESKLYLTPLQSFAIETRDLLKHHDGCVSLNRFAPNFQQLYGRPCKASDYGFNRISEVIDAVSNVAEIRGKGAEKMVVLVDGDNVTVLGREGTDTKQGKEGVLEDAASVIAEEDDEVVVTIDDNDEEDLIVLDGEASGTFPDQIVTDDWLMAPVPESLPEPELQPAIPEPPPVGDLISFTEFDMDVLFAAIDNMRLPNPLSAGPGSDLTELLADSNELSGEYNGTTSPQPTYRVSPNGRHSTSEADLKDLELSFVSPAHVQVRSVSQVQASPSPRKAGVLLLSEVEADILSDCHAAESELPRNLAVSFGGDGVEKPCSQRKSPDEERKAKPRKFSAPKVKLAVNFSKTPRK</sequence>
<dbReference type="Proteomes" id="UP001163046">
    <property type="component" value="Unassembled WGS sequence"/>
</dbReference>
<reference evidence="3" key="1">
    <citation type="submission" date="2023-01" db="EMBL/GenBank/DDBJ databases">
        <title>Genome assembly of the deep-sea coral Lophelia pertusa.</title>
        <authorList>
            <person name="Herrera S."/>
            <person name="Cordes E."/>
        </authorList>
    </citation>
    <scope>NUCLEOTIDE SEQUENCE</scope>
    <source>
        <strain evidence="3">USNM1676648</strain>
        <tissue evidence="3">Polyp</tissue>
    </source>
</reference>
<dbReference type="OrthoDB" id="549353at2759"/>
<accession>A0A9W9YGM0</accession>
<dbReference type="InterPro" id="IPR041966">
    <property type="entry name" value="LOTUS-like"/>
</dbReference>
<proteinExistence type="predicted"/>
<dbReference type="EMBL" id="MU827778">
    <property type="protein sequence ID" value="KAJ7340351.1"/>
    <property type="molecule type" value="Genomic_DNA"/>
</dbReference>
<evidence type="ECO:0000259" key="2">
    <source>
        <dbReference type="PROSITE" id="PS51644"/>
    </source>
</evidence>
<evidence type="ECO:0000256" key="1">
    <source>
        <dbReference type="SAM" id="MobiDB-lite"/>
    </source>
</evidence>
<feature type="region of interest" description="Disordered" evidence="1">
    <location>
        <begin position="381"/>
        <end position="409"/>
    </location>
</feature>
<feature type="region of interest" description="Disordered" evidence="1">
    <location>
        <begin position="295"/>
        <end position="317"/>
    </location>
</feature>
<dbReference type="Pfam" id="PF12872">
    <property type="entry name" value="OST-HTH"/>
    <property type="match status" value="2"/>
</dbReference>
<feature type="compositionally biased region" description="Polar residues" evidence="1">
    <location>
        <begin position="295"/>
        <end position="315"/>
    </location>
</feature>
<dbReference type="InterPro" id="IPR025605">
    <property type="entry name" value="OST-HTH/LOTUS_dom"/>
</dbReference>
<dbReference type="AlphaFoldDB" id="A0A9W9YGM0"/>
<evidence type="ECO:0000313" key="4">
    <source>
        <dbReference type="Proteomes" id="UP001163046"/>
    </source>
</evidence>
<dbReference type="Gene3D" id="3.30.420.610">
    <property type="entry name" value="LOTUS domain-like"/>
    <property type="match status" value="2"/>
</dbReference>
<organism evidence="3 4">
    <name type="scientific">Desmophyllum pertusum</name>
    <dbReference type="NCBI Taxonomy" id="174260"/>
    <lineage>
        <taxon>Eukaryota</taxon>
        <taxon>Metazoa</taxon>
        <taxon>Cnidaria</taxon>
        <taxon>Anthozoa</taxon>
        <taxon>Hexacorallia</taxon>
        <taxon>Scleractinia</taxon>
        <taxon>Caryophylliina</taxon>
        <taxon>Caryophylliidae</taxon>
        <taxon>Desmophyllum</taxon>
    </lineage>
</organism>